<dbReference type="InParanoid" id="A0A067RI72"/>
<dbReference type="EMBL" id="KK852458">
    <property type="protein sequence ID" value="KDR23551.1"/>
    <property type="molecule type" value="Genomic_DNA"/>
</dbReference>
<sequence length="112" mass="12467">MSTKKSPQVPSPTLKSAYVSSSAGVRGRHSRTQLIIALMGLGSPITHFIFLPATVYFTKLCKRLSVDVRVIKARRMRTGGSITEPRHPNMKKEIRKRSRKGGRSVDGRTMSK</sequence>
<organism evidence="3 4">
    <name type="scientific">Zootermopsis nevadensis</name>
    <name type="common">Dampwood termite</name>
    <dbReference type="NCBI Taxonomy" id="136037"/>
    <lineage>
        <taxon>Eukaryota</taxon>
        <taxon>Metazoa</taxon>
        <taxon>Ecdysozoa</taxon>
        <taxon>Arthropoda</taxon>
        <taxon>Hexapoda</taxon>
        <taxon>Insecta</taxon>
        <taxon>Pterygota</taxon>
        <taxon>Neoptera</taxon>
        <taxon>Polyneoptera</taxon>
        <taxon>Dictyoptera</taxon>
        <taxon>Blattodea</taxon>
        <taxon>Blattoidea</taxon>
        <taxon>Termitoidae</taxon>
        <taxon>Termopsidae</taxon>
        <taxon>Zootermopsis</taxon>
    </lineage>
</organism>
<reference evidence="3 4" key="1">
    <citation type="journal article" date="2014" name="Nat. Commun.">
        <title>Molecular traces of alternative social organization in a termite genome.</title>
        <authorList>
            <person name="Terrapon N."/>
            <person name="Li C."/>
            <person name="Robertson H.M."/>
            <person name="Ji L."/>
            <person name="Meng X."/>
            <person name="Booth W."/>
            <person name="Chen Z."/>
            <person name="Childers C.P."/>
            <person name="Glastad K.M."/>
            <person name="Gokhale K."/>
            <person name="Gowin J."/>
            <person name="Gronenberg W."/>
            <person name="Hermansen R.A."/>
            <person name="Hu H."/>
            <person name="Hunt B.G."/>
            <person name="Huylmans A.K."/>
            <person name="Khalil S.M."/>
            <person name="Mitchell R.D."/>
            <person name="Munoz-Torres M.C."/>
            <person name="Mustard J.A."/>
            <person name="Pan H."/>
            <person name="Reese J.T."/>
            <person name="Scharf M.E."/>
            <person name="Sun F."/>
            <person name="Vogel H."/>
            <person name="Xiao J."/>
            <person name="Yang W."/>
            <person name="Yang Z."/>
            <person name="Yang Z."/>
            <person name="Zhou J."/>
            <person name="Zhu J."/>
            <person name="Brent C.S."/>
            <person name="Elsik C.G."/>
            <person name="Goodisman M.A."/>
            <person name="Liberles D.A."/>
            <person name="Roe R.M."/>
            <person name="Vargo E.L."/>
            <person name="Vilcinskas A."/>
            <person name="Wang J."/>
            <person name="Bornberg-Bauer E."/>
            <person name="Korb J."/>
            <person name="Zhang G."/>
            <person name="Liebig J."/>
        </authorList>
    </citation>
    <scope>NUCLEOTIDE SEQUENCE [LARGE SCALE GENOMIC DNA]</scope>
    <source>
        <tissue evidence="3">Whole organism</tissue>
    </source>
</reference>
<evidence type="ECO:0000256" key="2">
    <source>
        <dbReference type="SAM" id="Phobius"/>
    </source>
</evidence>
<feature type="compositionally biased region" description="Polar residues" evidence="1">
    <location>
        <begin position="1"/>
        <end position="23"/>
    </location>
</feature>
<keyword evidence="2" id="KW-1133">Transmembrane helix</keyword>
<feature type="region of interest" description="Disordered" evidence="1">
    <location>
        <begin position="1"/>
        <end position="27"/>
    </location>
</feature>
<keyword evidence="4" id="KW-1185">Reference proteome</keyword>
<keyword evidence="2" id="KW-0812">Transmembrane</keyword>
<dbReference type="Proteomes" id="UP000027135">
    <property type="component" value="Unassembled WGS sequence"/>
</dbReference>
<feature type="transmembrane region" description="Helical" evidence="2">
    <location>
        <begin position="34"/>
        <end position="57"/>
    </location>
</feature>
<accession>A0A067RI72</accession>
<gene>
    <name evidence="3" type="ORF">L798_12373</name>
</gene>
<dbReference type="AlphaFoldDB" id="A0A067RI72"/>
<name>A0A067RI72_ZOONE</name>
<evidence type="ECO:0000313" key="4">
    <source>
        <dbReference type="Proteomes" id="UP000027135"/>
    </source>
</evidence>
<feature type="region of interest" description="Disordered" evidence="1">
    <location>
        <begin position="79"/>
        <end position="112"/>
    </location>
</feature>
<evidence type="ECO:0000256" key="1">
    <source>
        <dbReference type="SAM" id="MobiDB-lite"/>
    </source>
</evidence>
<keyword evidence="2" id="KW-0472">Membrane</keyword>
<evidence type="ECO:0000313" key="3">
    <source>
        <dbReference type="EMBL" id="KDR23551.1"/>
    </source>
</evidence>
<feature type="compositionally biased region" description="Basic residues" evidence="1">
    <location>
        <begin position="93"/>
        <end position="102"/>
    </location>
</feature>
<proteinExistence type="predicted"/>
<protein>
    <submittedName>
        <fullName evidence="3">Uncharacterized protein</fullName>
    </submittedName>
</protein>